<evidence type="ECO:0000313" key="9">
    <source>
        <dbReference type="Proteomes" id="UP000374630"/>
    </source>
</evidence>
<dbReference type="Gene3D" id="3.40.50.2300">
    <property type="match status" value="1"/>
</dbReference>
<dbReference type="InterPro" id="IPR016032">
    <property type="entry name" value="Sig_transdc_resp-reg_C-effctor"/>
</dbReference>
<dbReference type="PROSITE" id="PS50110">
    <property type="entry name" value="RESPONSE_REGULATORY"/>
    <property type="match status" value="1"/>
</dbReference>
<dbReference type="GO" id="GO:0000160">
    <property type="term" value="P:phosphorelay signal transduction system"/>
    <property type="evidence" value="ECO:0007669"/>
    <property type="project" value="InterPro"/>
</dbReference>
<evidence type="ECO:0000259" key="4">
    <source>
        <dbReference type="PROSITE" id="PS50043"/>
    </source>
</evidence>
<accession>A0A5J5DZ00</accession>
<dbReference type="CDD" id="cd06170">
    <property type="entry name" value="LuxR_C_like"/>
    <property type="match status" value="1"/>
</dbReference>
<dbReference type="OrthoDB" id="3240412at2"/>
<evidence type="ECO:0000313" key="6">
    <source>
        <dbReference type="EMBL" id="KAA8821950.1"/>
    </source>
</evidence>
<gene>
    <name evidence="7" type="ORF">EM848_06090</name>
    <name evidence="6" type="ORF">EMO90_01700</name>
</gene>
<dbReference type="AlphaFoldDB" id="A0A5J5DZ00"/>
<evidence type="ECO:0000256" key="2">
    <source>
        <dbReference type="ARBA" id="ARBA00023125"/>
    </source>
</evidence>
<evidence type="ECO:0000259" key="5">
    <source>
        <dbReference type="PROSITE" id="PS50110"/>
    </source>
</evidence>
<dbReference type="PROSITE" id="PS50043">
    <property type="entry name" value="HTH_LUXR_2"/>
    <property type="match status" value="1"/>
</dbReference>
<dbReference type="SMART" id="SM00448">
    <property type="entry name" value="REC"/>
    <property type="match status" value="1"/>
</dbReference>
<feature type="domain" description="HTH luxR-type" evidence="4">
    <location>
        <begin position="153"/>
        <end position="218"/>
    </location>
</feature>
<dbReference type="InterPro" id="IPR058245">
    <property type="entry name" value="NreC/VraR/RcsB-like_REC"/>
</dbReference>
<feature type="domain" description="Response regulatory" evidence="5">
    <location>
        <begin position="11"/>
        <end position="130"/>
    </location>
</feature>
<dbReference type="RefSeq" id="WP_150354047.1">
    <property type="nucleotide sequence ID" value="NZ_RZNZ01000002.1"/>
</dbReference>
<evidence type="ECO:0000256" key="3">
    <source>
        <dbReference type="PROSITE-ProRule" id="PRU00169"/>
    </source>
</evidence>
<dbReference type="GO" id="GO:0006355">
    <property type="term" value="P:regulation of DNA-templated transcription"/>
    <property type="evidence" value="ECO:0007669"/>
    <property type="project" value="InterPro"/>
</dbReference>
<dbReference type="Pfam" id="PF00072">
    <property type="entry name" value="Response_reg"/>
    <property type="match status" value="1"/>
</dbReference>
<dbReference type="InterPro" id="IPR011006">
    <property type="entry name" value="CheY-like_superfamily"/>
</dbReference>
<dbReference type="SUPFAM" id="SSF52172">
    <property type="entry name" value="CheY-like"/>
    <property type="match status" value="1"/>
</dbReference>
<feature type="modified residue" description="4-aspartylphosphate" evidence="3">
    <location>
        <position position="65"/>
    </location>
</feature>
<name>A0A5J5DZ00_9BIFI</name>
<sequence length="218" mass="24039">MRQPNLRTTFTVAIVDNDPMSLKSITSLVASSLPQVRILWAVEQGSQAVCLATKSDSQPDVLLVDMSMEDMPGSMVCRRIRRATDQVSLLAMTSFSVQIYADQAWRSGAQGIVGKGDGDELIRALLAVANGSTYGDGGFESGALSHFRIQSSRPTKKDLLSDREIQVMDLLAEGLEDDEIAEKLNIGRTTVRKHLQSVKQKLGARNRIQMVLRWMKSE</sequence>
<dbReference type="EMBL" id="RZNZ01000002">
    <property type="protein sequence ID" value="KAA8821950.1"/>
    <property type="molecule type" value="Genomic_DNA"/>
</dbReference>
<dbReference type="CDD" id="cd17535">
    <property type="entry name" value="REC_NarL-like"/>
    <property type="match status" value="1"/>
</dbReference>
<keyword evidence="9" id="KW-1185">Reference proteome</keyword>
<dbReference type="SUPFAM" id="SSF46894">
    <property type="entry name" value="C-terminal effector domain of the bipartite response regulators"/>
    <property type="match status" value="1"/>
</dbReference>
<keyword evidence="1 3" id="KW-0597">Phosphoprotein</keyword>
<dbReference type="PANTHER" id="PTHR43214">
    <property type="entry name" value="TWO-COMPONENT RESPONSE REGULATOR"/>
    <property type="match status" value="1"/>
</dbReference>
<proteinExistence type="predicted"/>
<dbReference type="GO" id="GO:0003677">
    <property type="term" value="F:DNA binding"/>
    <property type="evidence" value="ECO:0007669"/>
    <property type="project" value="UniProtKB-KW"/>
</dbReference>
<dbReference type="PANTHER" id="PTHR43214:SF43">
    <property type="entry name" value="TWO-COMPONENT RESPONSE REGULATOR"/>
    <property type="match status" value="1"/>
</dbReference>
<reference evidence="8 9" key="1">
    <citation type="journal article" date="2019" name="Syst. Appl. Microbiol.">
        <title>Characterization of Bifidobacterium species in feaces of the Egyptian fruit bat: Description of B. vespertilionis sp. nov. and B. rousetti sp. nov.</title>
        <authorList>
            <person name="Modesto M."/>
            <person name="Satti M."/>
            <person name="Watanabe K."/>
            <person name="Puglisi E."/>
            <person name="Morelli L."/>
            <person name="Huang C.-H."/>
            <person name="Liou J.-S."/>
            <person name="Miyashita M."/>
            <person name="Tamura T."/>
            <person name="Saito S."/>
            <person name="Mori K."/>
            <person name="Huang L."/>
            <person name="Sciavilla P."/>
            <person name="Sandri C."/>
            <person name="Spiezio C."/>
            <person name="Vitali F."/>
            <person name="Cavalieri D."/>
            <person name="Perpetuini G."/>
            <person name="Tofalo R."/>
            <person name="Bonetti A."/>
            <person name="Arita M."/>
            <person name="Mattarelli P."/>
        </authorList>
    </citation>
    <scope>NUCLEOTIDE SEQUENCE [LARGE SCALE GENOMIC DNA]</scope>
    <source>
        <strain evidence="6 9">RST16</strain>
        <strain evidence="7 8">RST8</strain>
    </source>
</reference>
<dbReference type="Proteomes" id="UP000345527">
    <property type="component" value="Unassembled WGS sequence"/>
</dbReference>
<evidence type="ECO:0000256" key="1">
    <source>
        <dbReference type="ARBA" id="ARBA00022553"/>
    </source>
</evidence>
<dbReference type="InterPro" id="IPR039420">
    <property type="entry name" value="WalR-like"/>
</dbReference>
<evidence type="ECO:0000313" key="8">
    <source>
        <dbReference type="Proteomes" id="UP000345527"/>
    </source>
</evidence>
<keyword evidence="2" id="KW-0238">DNA-binding</keyword>
<dbReference type="InterPro" id="IPR000792">
    <property type="entry name" value="Tscrpt_reg_LuxR_C"/>
</dbReference>
<dbReference type="SMART" id="SM00421">
    <property type="entry name" value="HTH_LUXR"/>
    <property type="match status" value="1"/>
</dbReference>
<dbReference type="InterPro" id="IPR001789">
    <property type="entry name" value="Sig_transdc_resp-reg_receiver"/>
</dbReference>
<organism evidence="7 8">
    <name type="scientific">Bifidobacterium vespertilionis</name>
    <dbReference type="NCBI Taxonomy" id="2562524"/>
    <lineage>
        <taxon>Bacteria</taxon>
        <taxon>Bacillati</taxon>
        <taxon>Actinomycetota</taxon>
        <taxon>Actinomycetes</taxon>
        <taxon>Bifidobacteriales</taxon>
        <taxon>Bifidobacteriaceae</taxon>
        <taxon>Bifidobacterium</taxon>
    </lineage>
</organism>
<evidence type="ECO:0000313" key="7">
    <source>
        <dbReference type="EMBL" id="KAA8823259.1"/>
    </source>
</evidence>
<dbReference type="Proteomes" id="UP000374630">
    <property type="component" value="Unassembled WGS sequence"/>
</dbReference>
<dbReference type="Pfam" id="PF00196">
    <property type="entry name" value="GerE"/>
    <property type="match status" value="1"/>
</dbReference>
<comment type="caution">
    <text evidence="7">The sequence shown here is derived from an EMBL/GenBank/DDBJ whole genome shotgun (WGS) entry which is preliminary data.</text>
</comment>
<dbReference type="PRINTS" id="PR00038">
    <property type="entry name" value="HTHLUXR"/>
</dbReference>
<dbReference type="EMBL" id="RZOA01000010">
    <property type="protein sequence ID" value="KAA8823259.1"/>
    <property type="molecule type" value="Genomic_DNA"/>
</dbReference>
<protein>
    <submittedName>
        <fullName evidence="7">Response regulator transcription factor</fullName>
    </submittedName>
</protein>